<name>A0ABV5WEK0_9BACI</name>
<proteinExistence type="predicted"/>
<evidence type="ECO:0000313" key="3">
    <source>
        <dbReference type="Proteomes" id="UP001589609"/>
    </source>
</evidence>
<organism evidence="2 3">
    <name type="scientific">Ectobacillus funiculus</name>
    <dbReference type="NCBI Taxonomy" id="137993"/>
    <lineage>
        <taxon>Bacteria</taxon>
        <taxon>Bacillati</taxon>
        <taxon>Bacillota</taxon>
        <taxon>Bacilli</taxon>
        <taxon>Bacillales</taxon>
        <taxon>Bacillaceae</taxon>
        <taxon>Ectobacillus</taxon>
    </lineage>
</organism>
<dbReference type="InterPro" id="IPR038501">
    <property type="entry name" value="Spore_GerAC_C_sf"/>
</dbReference>
<dbReference type="EMBL" id="JBHMAF010000052">
    <property type="protein sequence ID" value="MFB9759046.1"/>
    <property type="molecule type" value="Genomic_DNA"/>
</dbReference>
<evidence type="ECO:0000313" key="2">
    <source>
        <dbReference type="EMBL" id="MFB9759046.1"/>
    </source>
</evidence>
<gene>
    <name evidence="2" type="ORF">ACFFMS_11300</name>
</gene>
<dbReference type="InterPro" id="IPR046953">
    <property type="entry name" value="Spore_GerAC-like_C"/>
</dbReference>
<dbReference type="Proteomes" id="UP001589609">
    <property type="component" value="Unassembled WGS sequence"/>
</dbReference>
<comment type="caution">
    <text evidence="2">The sequence shown here is derived from an EMBL/GenBank/DDBJ whole genome shotgun (WGS) entry which is preliminary data.</text>
</comment>
<dbReference type="Pfam" id="PF05504">
    <property type="entry name" value="Spore_GerAC"/>
    <property type="match status" value="1"/>
</dbReference>
<reference evidence="2 3" key="1">
    <citation type="submission" date="2024-09" db="EMBL/GenBank/DDBJ databases">
        <authorList>
            <person name="Sun Q."/>
            <person name="Mori K."/>
        </authorList>
    </citation>
    <scope>NUCLEOTIDE SEQUENCE [LARGE SCALE GENOMIC DNA]</scope>
    <source>
        <strain evidence="2 3">JCM 11201</strain>
    </source>
</reference>
<dbReference type="Gene3D" id="3.30.300.210">
    <property type="entry name" value="Nutrient germinant receptor protein C, domain 3"/>
    <property type="match status" value="1"/>
</dbReference>
<evidence type="ECO:0000259" key="1">
    <source>
        <dbReference type="Pfam" id="PF05504"/>
    </source>
</evidence>
<dbReference type="RefSeq" id="WP_379949339.1">
    <property type="nucleotide sequence ID" value="NZ_JBHMAF010000052.1"/>
</dbReference>
<protein>
    <submittedName>
        <fullName evidence="2">Ger(X)C family spore germination C-terminal domain-containing protein</fullName>
    </submittedName>
</protein>
<feature type="domain" description="Spore germination GerAC-like C-terminal" evidence="1">
    <location>
        <begin position="7"/>
        <end position="63"/>
    </location>
</feature>
<keyword evidence="3" id="KW-1185">Reference proteome</keyword>
<sequence length="73" mass="8624">MQFLLLALYKAQEKFHSDIFGFGNTLYSTYPKIWKGQYKKQWAEEFPKLEVSIKPHVLIVRIGLSSKSQEMKE</sequence>
<accession>A0ABV5WEK0</accession>